<proteinExistence type="predicted"/>
<gene>
    <name evidence="1" type="ORF">Glove_365g164</name>
</gene>
<evidence type="ECO:0000313" key="1">
    <source>
        <dbReference type="EMBL" id="RHZ59087.1"/>
    </source>
</evidence>
<protein>
    <submittedName>
        <fullName evidence="1">Uncharacterized protein</fullName>
    </submittedName>
</protein>
<sequence>MLTNLQDDFNNTKSFERSNCAVPYATSTNDCTLLFNVGSPFKVAIQEFDEEWCPHVSNNWTRKYNDGNSWISFAYHFTKHNASSTRKEGISNEKRRKTKIHHDGCEIIDADKCSNEESDEVQENNLMVMLIKTKKKD</sequence>
<dbReference type="AlphaFoldDB" id="A0A397H7W4"/>
<keyword evidence="2" id="KW-1185">Reference proteome</keyword>
<evidence type="ECO:0000313" key="2">
    <source>
        <dbReference type="Proteomes" id="UP000266861"/>
    </source>
</evidence>
<dbReference type="EMBL" id="PQFF01000331">
    <property type="protein sequence ID" value="RHZ59087.1"/>
    <property type="molecule type" value="Genomic_DNA"/>
</dbReference>
<comment type="caution">
    <text evidence="1">The sequence shown here is derived from an EMBL/GenBank/DDBJ whole genome shotgun (WGS) entry which is preliminary data.</text>
</comment>
<accession>A0A397H7W4</accession>
<dbReference type="OrthoDB" id="3486101at2759"/>
<organism evidence="1 2">
    <name type="scientific">Diversispora epigaea</name>
    <dbReference type="NCBI Taxonomy" id="1348612"/>
    <lineage>
        <taxon>Eukaryota</taxon>
        <taxon>Fungi</taxon>
        <taxon>Fungi incertae sedis</taxon>
        <taxon>Mucoromycota</taxon>
        <taxon>Glomeromycotina</taxon>
        <taxon>Glomeromycetes</taxon>
        <taxon>Diversisporales</taxon>
        <taxon>Diversisporaceae</taxon>
        <taxon>Diversispora</taxon>
    </lineage>
</organism>
<reference evidence="1 2" key="1">
    <citation type="submission" date="2018-08" db="EMBL/GenBank/DDBJ databases">
        <title>Genome and evolution of the arbuscular mycorrhizal fungus Diversispora epigaea (formerly Glomus versiforme) and its bacterial endosymbionts.</title>
        <authorList>
            <person name="Sun X."/>
            <person name="Fei Z."/>
            <person name="Harrison M."/>
        </authorList>
    </citation>
    <scope>NUCLEOTIDE SEQUENCE [LARGE SCALE GENOMIC DNA]</scope>
    <source>
        <strain evidence="1 2">IT104</strain>
    </source>
</reference>
<name>A0A397H7W4_9GLOM</name>
<dbReference type="Proteomes" id="UP000266861">
    <property type="component" value="Unassembled WGS sequence"/>
</dbReference>